<evidence type="ECO:0000313" key="2">
    <source>
        <dbReference type="Proteomes" id="UP000886883"/>
    </source>
</evidence>
<accession>A0A9D2SEF7</accession>
<dbReference type="AlphaFoldDB" id="A0A9D2SEF7"/>
<dbReference type="GO" id="GO:0009044">
    <property type="term" value="F:xylan 1,4-beta-xylosidase activity"/>
    <property type="evidence" value="ECO:0007669"/>
    <property type="project" value="InterPro"/>
</dbReference>
<evidence type="ECO:0000313" key="1">
    <source>
        <dbReference type="EMBL" id="HJB92061.1"/>
    </source>
</evidence>
<reference evidence="1" key="2">
    <citation type="submission" date="2021-04" db="EMBL/GenBank/DDBJ databases">
        <authorList>
            <person name="Gilroy R."/>
        </authorList>
    </citation>
    <scope>NUCLEOTIDE SEQUENCE</scope>
    <source>
        <strain evidence="1">USAMLcec3-2134</strain>
    </source>
</reference>
<dbReference type="EMBL" id="DWXE01000043">
    <property type="protein sequence ID" value="HJB92061.1"/>
    <property type="molecule type" value="Genomic_DNA"/>
</dbReference>
<dbReference type="PRINTS" id="PR00845">
    <property type="entry name" value="GLHYDRLASE52"/>
</dbReference>
<gene>
    <name evidence="1" type="ORF">H9763_11440</name>
</gene>
<comment type="caution">
    <text evidence="1">The sequence shown here is derived from an EMBL/GenBank/DDBJ whole genome shotgun (WGS) entry which is preliminary data.</text>
</comment>
<protein>
    <submittedName>
        <fullName evidence="1">Glycoside hydrolase family 52 protein</fullName>
    </submittedName>
</protein>
<name>A0A9D2SEF7_9FIRM</name>
<proteinExistence type="predicted"/>
<organism evidence="1 2">
    <name type="scientific">Candidatus Eisenbergiella merdigallinarum</name>
    <dbReference type="NCBI Taxonomy" id="2838552"/>
    <lineage>
        <taxon>Bacteria</taxon>
        <taxon>Bacillati</taxon>
        <taxon>Bacillota</taxon>
        <taxon>Clostridia</taxon>
        <taxon>Lachnospirales</taxon>
        <taxon>Lachnospiraceae</taxon>
        <taxon>Eisenbergiella</taxon>
    </lineage>
</organism>
<dbReference type="InterPro" id="IPR000852">
    <property type="entry name" value="Glyco_hydro_52"/>
</dbReference>
<dbReference type="Pfam" id="PF03512">
    <property type="entry name" value="Glyco_hydro_52"/>
    <property type="match status" value="1"/>
</dbReference>
<keyword evidence="1" id="KW-0378">Hydrolase</keyword>
<dbReference type="Proteomes" id="UP000886883">
    <property type="component" value="Unassembled WGS sequence"/>
</dbReference>
<sequence length="688" mass="78068">MLPSELTPALRWDIRKLQAARLWRRAVLRIRTYISAFRGERAYEALPFFGDAEDESIRYDVDGQEKESNGFFDPIPLSRVKRTFGAGTDVFEAGDLTFSLYSRAIPVPDPETADEEQLRHALVPAVLAELAVDNRGCGEQRLAFFGADQTENNCAVRHFAGEGLTGIGQGGKWAFFTDGEADTASGFVPACILGEEDEENWKFNNGKTGLLLLKVPPGERKTWRFAICFYRGDTATYGVEAKYFYTEYFGRIEEVGAYALKNFQRMKEESQETDRAFDRPWLTKEQRFMMAQAVRSYYNSTQLLVAEGKPIWIVNEGEFRMMNTMDLTADQSFFEGRMNPWTLKNELEFYLERYSYTDQVFFPGEDRLYPGGLTFCHDCGVANQFTRRGHSSYEKTKLTGCFSYMSQEQLANWLCCAFLYAEKSGDRKWLEDKNDVLLACFESMVNRDHPQEEKRNGVMGLDSSRTKGGSEITTYDSLDASLGQARNNIYLAGKCWAAYVMLERYFREKGNGVAAARAKRQAHRCADTLASHLSEEGYIPAILDEGCDSRIIPAIEGLAFPYEAGCREATEENGEYGAYIRALKTHFSSVVKPGICLFADGGWKLSSTSDNSWLSKIYLCEFVARRILGFDGETYTREADRAHAAWLTRPECSYWCWSDQIVAGIVMASKYYPRGVTSVLWLEEGVEE</sequence>
<dbReference type="GO" id="GO:0005975">
    <property type="term" value="P:carbohydrate metabolic process"/>
    <property type="evidence" value="ECO:0007669"/>
    <property type="project" value="InterPro"/>
</dbReference>
<reference evidence="1" key="1">
    <citation type="journal article" date="2021" name="PeerJ">
        <title>Extensive microbial diversity within the chicken gut microbiome revealed by metagenomics and culture.</title>
        <authorList>
            <person name="Gilroy R."/>
            <person name="Ravi A."/>
            <person name="Getino M."/>
            <person name="Pursley I."/>
            <person name="Horton D.L."/>
            <person name="Alikhan N.F."/>
            <person name="Baker D."/>
            <person name="Gharbi K."/>
            <person name="Hall N."/>
            <person name="Watson M."/>
            <person name="Adriaenssens E.M."/>
            <person name="Foster-Nyarko E."/>
            <person name="Jarju S."/>
            <person name="Secka A."/>
            <person name="Antonio M."/>
            <person name="Oren A."/>
            <person name="Chaudhuri R.R."/>
            <person name="La Ragione R."/>
            <person name="Hildebrand F."/>
            <person name="Pallen M.J."/>
        </authorList>
    </citation>
    <scope>NUCLEOTIDE SEQUENCE</scope>
    <source>
        <strain evidence="1">USAMLcec3-2134</strain>
    </source>
</reference>